<evidence type="ECO:0000313" key="1">
    <source>
        <dbReference type="EMBL" id="ODQ78287.1"/>
    </source>
</evidence>
<accession>A0A1E3QMR1</accession>
<dbReference type="GO" id="GO:0031511">
    <property type="term" value="C:Mis6-Sim4 complex"/>
    <property type="evidence" value="ECO:0007669"/>
    <property type="project" value="InterPro"/>
</dbReference>
<name>A0A1E3QMR1_9ASCO</name>
<dbReference type="Proteomes" id="UP000094336">
    <property type="component" value="Unassembled WGS sequence"/>
</dbReference>
<dbReference type="RefSeq" id="XP_018983615.1">
    <property type="nucleotide sequence ID" value="XM_019129627.1"/>
</dbReference>
<gene>
    <name evidence="1" type="ORF">BABINDRAFT_162938</name>
</gene>
<dbReference type="EMBL" id="KV454436">
    <property type="protein sequence ID" value="ODQ78287.1"/>
    <property type="molecule type" value="Genomic_DNA"/>
</dbReference>
<proteinExistence type="predicted"/>
<keyword evidence="2" id="KW-1185">Reference proteome</keyword>
<dbReference type="STRING" id="984486.A0A1E3QMR1"/>
<dbReference type="OrthoDB" id="21214at2759"/>
<dbReference type="InterPro" id="IPR025207">
    <property type="entry name" value="Sim4_Fta4"/>
</dbReference>
<organism evidence="1 2">
    <name type="scientific">Babjeviella inositovora NRRL Y-12698</name>
    <dbReference type="NCBI Taxonomy" id="984486"/>
    <lineage>
        <taxon>Eukaryota</taxon>
        <taxon>Fungi</taxon>
        <taxon>Dikarya</taxon>
        <taxon>Ascomycota</taxon>
        <taxon>Saccharomycotina</taxon>
        <taxon>Pichiomycetes</taxon>
        <taxon>Serinales incertae sedis</taxon>
        <taxon>Babjeviella</taxon>
    </lineage>
</organism>
<dbReference type="AlphaFoldDB" id="A0A1E3QMR1"/>
<sequence length="282" mass="32322">MEKTYNYTKRYLESQINTLSQPVGISLKLALLLTDDKSQLTTKQLTAILNRSNQIIAINQKLKFNKQAVDVVSEQIYYNELEEVKQSKLRLLRSSSSIILEPICLFNRDYTLSGDTNTELQSLRRSVEDLPEGRYLFVRNKRIVDSVEFDNIVNDRMDSVVSHMAGETSHHEEYQETDDADGLVQTYDRLKSLLIQKLNQLLSLKLKQDKLKQLQGQLARMLEPEEGTTASVSGIQSNLITNANLIHDEIVKVKILLERTGYKLAGMEDAEFQEIMHKINSK</sequence>
<evidence type="ECO:0000313" key="2">
    <source>
        <dbReference type="Proteomes" id="UP000094336"/>
    </source>
</evidence>
<dbReference type="Pfam" id="PF13093">
    <property type="entry name" value="FTA4"/>
    <property type="match status" value="1"/>
</dbReference>
<reference evidence="2" key="1">
    <citation type="submission" date="2016-05" db="EMBL/GenBank/DDBJ databases">
        <title>Comparative genomics of biotechnologically important yeasts.</title>
        <authorList>
            <consortium name="DOE Joint Genome Institute"/>
            <person name="Riley R."/>
            <person name="Haridas S."/>
            <person name="Wolfe K.H."/>
            <person name="Lopes M.R."/>
            <person name="Hittinger C.T."/>
            <person name="Goker M."/>
            <person name="Salamov A."/>
            <person name="Wisecaver J."/>
            <person name="Long T.M."/>
            <person name="Aerts A.L."/>
            <person name="Barry K."/>
            <person name="Choi C."/>
            <person name="Clum A."/>
            <person name="Coughlan A.Y."/>
            <person name="Deshpande S."/>
            <person name="Douglass A.P."/>
            <person name="Hanson S.J."/>
            <person name="Klenk H.-P."/>
            <person name="Labutti K."/>
            <person name="Lapidus A."/>
            <person name="Lindquist E."/>
            <person name="Lipzen A."/>
            <person name="Meier-Kolthoff J.P."/>
            <person name="Ohm R.A."/>
            <person name="Otillar R.P."/>
            <person name="Pangilinan J."/>
            <person name="Peng Y."/>
            <person name="Rokas A."/>
            <person name="Rosa C.A."/>
            <person name="Scheuner C."/>
            <person name="Sibirny A.A."/>
            <person name="Slot J.C."/>
            <person name="Stielow J.B."/>
            <person name="Sun H."/>
            <person name="Kurtzman C.P."/>
            <person name="Blackwell M."/>
            <person name="Grigoriev I.V."/>
            <person name="Jeffries T.W."/>
        </authorList>
    </citation>
    <scope>NUCLEOTIDE SEQUENCE [LARGE SCALE GENOMIC DNA]</scope>
    <source>
        <strain evidence="2">NRRL Y-12698</strain>
    </source>
</reference>
<dbReference type="GeneID" id="30147480"/>
<protein>
    <submittedName>
        <fullName evidence="1">Uncharacterized protein</fullName>
    </submittedName>
</protein>